<organism evidence="8 9">
    <name type="scientific">Bacillus pumilus</name>
    <name type="common">Bacillus mesentericus</name>
    <dbReference type="NCBI Taxonomy" id="1408"/>
    <lineage>
        <taxon>Bacteria</taxon>
        <taxon>Bacillati</taxon>
        <taxon>Bacillota</taxon>
        <taxon>Bacilli</taxon>
        <taxon>Bacillales</taxon>
        <taxon>Bacillaceae</taxon>
        <taxon>Bacillus</taxon>
    </lineage>
</organism>
<name>A0AAD0MLQ8_BACPU</name>
<sequence>MSTNIMKFNPFSQEFKDNPLEILDFFRRKDPIHFFQSEEFGNQRSWLITRYEDAELLLKDSRLVVDPRGILPEEAERGFFPTPELKLLSDNLLSKDGEDHMRLRKLVQKAFTPQMILKLTNQIEEICNELVNSMEGKKTIDLMEEYARPLPIAVISKVLGVPSEDYDLFTEWANVLTDSSAQNLEIITPKLREFISYLDGIIEEKRKCQTGDLISELVKEINNDKLHKSELYSMIFFLIVAGYDTTVNLIGNGMLNLLRNPVEYTFLKNNPETIESAIEELLRTSSPILLSKGRWAKESFEYKSFEILKGDVVIVSNAAANHDPVKFENPYSLNLKRINNKHLSFGKGEHHCLGAFLARLESKIAFLTLINRLPTIELSVDLKEIMWRDSPMIRSLEKLPITI</sequence>
<comment type="similarity">
    <text evidence="1 7">Belongs to the cytochrome P450 family.</text>
</comment>
<dbReference type="EMBL" id="CP027116">
    <property type="protein sequence ID" value="AVM24824.1"/>
    <property type="molecule type" value="Genomic_DNA"/>
</dbReference>
<evidence type="ECO:0000256" key="7">
    <source>
        <dbReference type="RuleBase" id="RU000461"/>
    </source>
</evidence>
<evidence type="ECO:0000256" key="6">
    <source>
        <dbReference type="ARBA" id="ARBA00023033"/>
    </source>
</evidence>
<dbReference type="AlphaFoldDB" id="A0AAD0MLQ8"/>
<dbReference type="InterPro" id="IPR017972">
    <property type="entry name" value="Cyt_P450_CS"/>
</dbReference>
<evidence type="ECO:0000313" key="9">
    <source>
        <dbReference type="Proteomes" id="UP000264960"/>
    </source>
</evidence>
<dbReference type="PANTHER" id="PTHR46696:SF1">
    <property type="entry name" value="CYTOCHROME P450 YJIB-RELATED"/>
    <property type="match status" value="1"/>
</dbReference>
<dbReference type="Pfam" id="PF00067">
    <property type="entry name" value="p450"/>
    <property type="match status" value="1"/>
</dbReference>
<protein>
    <submittedName>
        <fullName evidence="8">Cytochrome P450</fullName>
    </submittedName>
</protein>
<dbReference type="InterPro" id="IPR001128">
    <property type="entry name" value="Cyt_P450"/>
</dbReference>
<dbReference type="GO" id="GO:0016705">
    <property type="term" value="F:oxidoreductase activity, acting on paired donors, with incorporation or reduction of molecular oxygen"/>
    <property type="evidence" value="ECO:0007669"/>
    <property type="project" value="InterPro"/>
</dbReference>
<keyword evidence="3 7" id="KW-0479">Metal-binding</keyword>
<evidence type="ECO:0000313" key="8">
    <source>
        <dbReference type="EMBL" id="AVM24824.1"/>
    </source>
</evidence>
<keyword evidence="5 7" id="KW-0408">Iron</keyword>
<keyword evidence="4 7" id="KW-0560">Oxidoreductase</keyword>
<dbReference type="PRINTS" id="PR00385">
    <property type="entry name" value="P450"/>
</dbReference>
<dbReference type="Proteomes" id="UP000264960">
    <property type="component" value="Chromosome"/>
</dbReference>
<dbReference type="Gene3D" id="1.10.630.10">
    <property type="entry name" value="Cytochrome P450"/>
    <property type="match status" value="1"/>
</dbReference>
<reference evidence="8 9" key="1">
    <citation type="submission" date="2018-02" db="EMBL/GenBank/DDBJ databases">
        <title>The complete genome of two Bacillus pumilus strains from Cuatro Cienegas, Coahuila, Mexico.</title>
        <authorList>
            <person name="Zarza E."/>
            <person name="Alcaraz L.D."/>
            <person name="Aguilar-Salinas B."/>
            <person name="Islas A."/>
            <person name="Olmedo-Alvarez G."/>
        </authorList>
    </citation>
    <scope>NUCLEOTIDE SEQUENCE [LARGE SCALE GENOMIC DNA]</scope>
    <source>
        <strain evidence="8 9">145</strain>
    </source>
</reference>
<dbReference type="PRINTS" id="PR00359">
    <property type="entry name" value="BP450"/>
</dbReference>
<evidence type="ECO:0000256" key="3">
    <source>
        <dbReference type="ARBA" id="ARBA00022723"/>
    </source>
</evidence>
<keyword evidence="6 7" id="KW-0503">Monooxygenase</keyword>
<evidence type="ECO:0000256" key="1">
    <source>
        <dbReference type="ARBA" id="ARBA00010617"/>
    </source>
</evidence>
<dbReference type="InterPro" id="IPR036396">
    <property type="entry name" value="Cyt_P450_sf"/>
</dbReference>
<evidence type="ECO:0000256" key="2">
    <source>
        <dbReference type="ARBA" id="ARBA00022617"/>
    </source>
</evidence>
<dbReference type="RefSeq" id="WP_117731171.1">
    <property type="nucleotide sequence ID" value="NZ_CP027116.1"/>
</dbReference>
<evidence type="ECO:0000256" key="4">
    <source>
        <dbReference type="ARBA" id="ARBA00023002"/>
    </source>
</evidence>
<dbReference type="SUPFAM" id="SSF48264">
    <property type="entry name" value="Cytochrome P450"/>
    <property type="match status" value="1"/>
</dbReference>
<keyword evidence="2 7" id="KW-0349">Heme</keyword>
<dbReference type="GO" id="GO:0004497">
    <property type="term" value="F:monooxygenase activity"/>
    <property type="evidence" value="ECO:0007669"/>
    <property type="project" value="UniProtKB-KW"/>
</dbReference>
<dbReference type="GO" id="GO:0005506">
    <property type="term" value="F:iron ion binding"/>
    <property type="evidence" value="ECO:0007669"/>
    <property type="project" value="InterPro"/>
</dbReference>
<accession>A0AAD0MLQ8</accession>
<dbReference type="FunFam" id="1.10.630.10:FF:000018">
    <property type="entry name" value="Cytochrome P450 monooxygenase"/>
    <property type="match status" value="1"/>
</dbReference>
<dbReference type="CDD" id="cd11029">
    <property type="entry name" value="CYP107-like"/>
    <property type="match status" value="1"/>
</dbReference>
<dbReference type="InterPro" id="IPR002397">
    <property type="entry name" value="Cyt_P450_B"/>
</dbReference>
<proteinExistence type="inferred from homology"/>
<dbReference type="PANTHER" id="PTHR46696">
    <property type="entry name" value="P450, PUTATIVE (EUROFUNG)-RELATED"/>
    <property type="match status" value="1"/>
</dbReference>
<dbReference type="PROSITE" id="PS00086">
    <property type="entry name" value="CYTOCHROME_P450"/>
    <property type="match status" value="1"/>
</dbReference>
<dbReference type="GO" id="GO:0020037">
    <property type="term" value="F:heme binding"/>
    <property type="evidence" value="ECO:0007669"/>
    <property type="project" value="InterPro"/>
</dbReference>
<evidence type="ECO:0000256" key="5">
    <source>
        <dbReference type="ARBA" id="ARBA00023004"/>
    </source>
</evidence>
<gene>
    <name evidence="8" type="ORF">C5695_13595</name>
</gene>